<dbReference type="GO" id="GO:0003677">
    <property type="term" value="F:DNA binding"/>
    <property type="evidence" value="ECO:0007669"/>
    <property type="project" value="InterPro"/>
</dbReference>
<organism evidence="1 2">
    <name type="scientific">Ligaoa zhengdingensis</name>
    <dbReference type="NCBI Taxonomy" id="2763658"/>
    <lineage>
        <taxon>Bacteria</taxon>
        <taxon>Bacillati</taxon>
        <taxon>Bacillota</taxon>
        <taxon>Clostridia</taxon>
        <taxon>Eubacteriales</taxon>
        <taxon>Oscillospiraceae</taxon>
        <taxon>Ligaoa</taxon>
    </lineage>
</organism>
<keyword evidence="2" id="KW-1185">Reference proteome</keyword>
<evidence type="ECO:0000313" key="2">
    <source>
        <dbReference type="Proteomes" id="UP000653127"/>
    </source>
</evidence>
<gene>
    <name evidence="1" type="ORF">H8711_07875</name>
</gene>
<dbReference type="InterPro" id="IPR016177">
    <property type="entry name" value="DNA-bd_dom_sf"/>
</dbReference>
<protein>
    <recommendedName>
        <fullName evidence="3">AP2/ERF domain-containing protein</fullName>
    </recommendedName>
</protein>
<name>A0A926DX38_9FIRM</name>
<dbReference type="SUPFAM" id="SSF54171">
    <property type="entry name" value="DNA-binding domain"/>
    <property type="match status" value="1"/>
</dbReference>
<dbReference type="EMBL" id="JACRST010000010">
    <property type="protein sequence ID" value="MBC8546850.1"/>
    <property type="molecule type" value="Genomic_DNA"/>
</dbReference>
<proteinExistence type="predicted"/>
<dbReference type="Proteomes" id="UP000653127">
    <property type="component" value="Unassembled WGS sequence"/>
</dbReference>
<dbReference type="AlphaFoldDB" id="A0A926DX38"/>
<dbReference type="RefSeq" id="WP_249282925.1">
    <property type="nucleotide sequence ID" value="NZ_JACRST010000010.1"/>
</dbReference>
<evidence type="ECO:0008006" key="3">
    <source>
        <dbReference type="Google" id="ProtNLM"/>
    </source>
</evidence>
<evidence type="ECO:0000313" key="1">
    <source>
        <dbReference type="EMBL" id="MBC8546850.1"/>
    </source>
</evidence>
<accession>A0A926DX38</accession>
<comment type="caution">
    <text evidence="1">The sequence shown here is derived from an EMBL/GenBank/DDBJ whole genome shotgun (WGS) entry which is preliminary data.</text>
</comment>
<sequence>MGRLIELSGERFGKLTVLHRSEEPHSRVYWTCRCDCGNIVEATTSNLKSGHVVSCGCRRVSPYIGKRYGKLVVLEKTEETVQHGSTKSPLWKCRCDCGNIVLVRLDSLTSGTTRSCGCMAAEKVEKMREAAGYIEGTQVTRIRKIMEQNAGKGEEVIGVTYQQNKWRAMIKFQGKKYNLGRYDNRAEAAEARRFAEKELFGAFLEKLSKSEGNV</sequence>
<reference evidence="1" key="1">
    <citation type="submission" date="2020-08" db="EMBL/GenBank/DDBJ databases">
        <title>Genome public.</title>
        <authorList>
            <person name="Liu C."/>
            <person name="Sun Q."/>
        </authorList>
    </citation>
    <scope>NUCLEOTIDE SEQUENCE</scope>
    <source>
        <strain evidence="1">NSJ-31</strain>
    </source>
</reference>